<proteinExistence type="predicted"/>
<feature type="chain" id="PRO_5044894815" description="EGF-like domain-containing protein" evidence="1">
    <location>
        <begin position="18"/>
        <end position="435"/>
    </location>
</feature>
<gene>
    <name evidence="3" type="ORF">BaRGS_00007734</name>
</gene>
<keyword evidence="4" id="KW-1185">Reference proteome</keyword>
<evidence type="ECO:0000313" key="3">
    <source>
        <dbReference type="EMBL" id="KAK7500854.1"/>
    </source>
</evidence>
<dbReference type="Proteomes" id="UP001519460">
    <property type="component" value="Unassembled WGS sequence"/>
</dbReference>
<dbReference type="AlphaFoldDB" id="A0ABD0LML3"/>
<evidence type="ECO:0000256" key="1">
    <source>
        <dbReference type="SAM" id="SignalP"/>
    </source>
</evidence>
<dbReference type="EMBL" id="JACVVK020000034">
    <property type="protein sequence ID" value="KAK7500854.1"/>
    <property type="molecule type" value="Genomic_DNA"/>
</dbReference>
<dbReference type="SMART" id="SM00181">
    <property type="entry name" value="EGF"/>
    <property type="match status" value="7"/>
</dbReference>
<keyword evidence="1" id="KW-0732">Signal</keyword>
<evidence type="ECO:0000313" key="4">
    <source>
        <dbReference type="Proteomes" id="UP001519460"/>
    </source>
</evidence>
<protein>
    <recommendedName>
        <fullName evidence="2">EGF-like domain-containing protein</fullName>
    </recommendedName>
</protein>
<dbReference type="PANTHER" id="PTHR39069:SF1">
    <property type="entry name" value="ECDYSONE-INDUCIBLE GENE E1, ISOFORM A"/>
    <property type="match status" value="1"/>
</dbReference>
<feature type="domain" description="EGF-like" evidence="2">
    <location>
        <begin position="249"/>
        <end position="262"/>
    </location>
</feature>
<sequence>MNLHLVFLIGLLGCASSKEETEQSFPLTGNCTNGKCGIRGTCTLGSRKCICGSDDTATSNECVLRTIVGKEFRLLKDAAYNKTSGKCLPREINFRDACGSFSAECDGTIKDKKCKCLPGTFFLHDQCVPSAFPTETCSVAGETCSSNNGICSFTKSCLCKPGYYVEYERCVSKTFRTKDVCPSSTTCGEHGYCVDNVTCLCFPDYFVDGASCRRISFKSGRSCSMADAKVCAFGNGHCAQAPDKGAARCICNQGYFQEGDKCVTPYFISPIACRAVGDECDLSKGVCSDHEVCMCRAGYFAQQGRCVRGSFFSADCSSSTNKLCDDERGKCIERGRCQCGNDSWVDNYTCVFPSFTQTGCEHGEDCSFGNGVCKGNATCMCKDGYVVYPVHAPNECRPSSTNIGMRAPSSSSSLASPFCLSTIVTIAGASTLFWY</sequence>
<dbReference type="PROSITE" id="PS01186">
    <property type="entry name" value="EGF_2"/>
    <property type="match status" value="2"/>
</dbReference>
<dbReference type="InterPro" id="IPR000742">
    <property type="entry name" value="EGF"/>
</dbReference>
<evidence type="ECO:0000259" key="2">
    <source>
        <dbReference type="PROSITE" id="PS01186"/>
    </source>
</evidence>
<feature type="domain" description="EGF-like" evidence="2">
    <location>
        <begin position="157"/>
        <end position="170"/>
    </location>
</feature>
<reference evidence="3 4" key="1">
    <citation type="journal article" date="2023" name="Sci. Data">
        <title>Genome assembly of the Korean intertidal mud-creeper Batillaria attramentaria.</title>
        <authorList>
            <person name="Patra A.K."/>
            <person name="Ho P.T."/>
            <person name="Jun S."/>
            <person name="Lee S.J."/>
            <person name="Kim Y."/>
            <person name="Won Y.J."/>
        </authorList>
    </citation>
    <scope>NUCLEOTIDE SEQUENCE [LARGE SCALE GENOMIC DNA]</scope>
    <source>
        <strain evidence="3">Wonlab-2016</strain>
    </source>
</reference>
<comment type="caution">
    <text evidence="3">The sequence shown here is derived from an EMBL/GenBank/DDBJ whole genome shotgun (WGS) entry which is preliminary data.</text>
</comment>
<accession>A0ABD0LML3</accession>
<organism evidence="3 4">
    <name type="scientific">Batillaria attramentaria</name>
    <dbReference type="NCBI Taxonomy" id="370345"/>
    <lineage>
        <taxon>Eukaryota</taxon>
        <taxon>Metazoa</taxon>
        <taxon>Spiralia</taxon>
        <taxon>Lophotrochozoa</taxon>
        <taxon>Mollusca</taxon>
        <taxon>Gastropoda</taxon>
        <taxon>Caenogastropoda</taxon>
        <taxon>Sorbeoconcha</taxon>
        <taxon>Cerithioidea</taxon>
        <taxon>Batillariidae</taxon>
        <taxon>Batillaria</taxon>
    </lineage>
</organism>
<dbReference type="PANTHER" id="PTHR39069">
    <property type="entry name" value="ECDYSONE-INDUCIBLE GENE E1, ISOFORM A"/>
    <property type="match status" value="1"/>
</dbReference>
<name>A0ABD0LML3_9CAEN</name>
<feature type="signal peptide" evidence="1">
    <location>
        <begin position="1"/>
        <end position="17"/>
    </location>
</feature>